<evidence type="ECO:0000259" key="10">
    <source>
        <dbReference type="Pfam" id="PF14805"/>
    </source>
</evidence>
<dbReference type="InterPro" id="IPR005664">
    <property type="entry name" value="DapD_Trfase_Hexpep_rpt_fam"/>
</dbReference>
<dbReference type="EC" id="2.3.1.117" evidence="9"/>
<dbReference type="RefSeq" id="WP_099510823.1">
    <property type="nucleotide sequence ID" value="NZ_CP016616.1"/>
</dbReference>
<dbReference type="OrthoDB" id="9775362at2"/>
<dbReference type="InterPro" id="IPR011004">
    <property type="entry name" value="Trimer_LpxA-like_sf"/>
</dbReference>
<dbReference type="GO" id="GO:0005737">
    <property type="term" value="C:cytoplasm"/>
    <property type="evidence" value="ECO:0007669"/>
    <property type="project" value="UniProtKB-SubCell"/>
</dbReference>
<dbReference type="NCBIfam" id="NF008808">
    <property type="entry name" value="PRK11830.1"/>
    <property type="match status" value="1"/>
</dbReference>
<keyword evidence="8 9" id="KW-0012">Acyltransferase</keyword>
<proteinExistence type="inferred from homology"/>
<evidence type="ECO:0000256" key="5">
    <source>
        <dbReference type="ARBA" id="ARBA00022737"/>
    </source>
</evidence>
<keyword evidence="7 9" id="KW-0457">Lysine biosynthesis</keyword>
<comment type="pathway">
    <text evidence="9">Amino-acid biosynthesis; L-lysine biosynthesis via DAP pathway; LL-2,6-diaminopimelate from (S)-tetrahydrodipicolinate (succinylase route): step 1/3.</text>
</comment>
<dbReference type="EMBL" id="CP016616">
    <property type="protein sequence ID" value="ANY79802.1"/>
    <property type="molecule type" value="Genomic_DNA"/>
</dbReference>
<dbReference type="AlphaFoldDB" id="A0A1B2EIY6"/>
<dbReference type="PANTHER" id="PTHR19136">
    <property type="entry name" value="MOLYBDENUM COFACTOR GUANYLYLTRANSFERASE"/>
    <property type="match status" value="1"/>
</dbReference>
<evidence type="ECO:0000313" key="11">
    <source>
        <dbReference type="EMBL" id="ANY79802.1"/>
    </source>
</evidence>
<dbReference type="InterPro" id="IPR037133">
    <property type="entry name" value="THP_succinylTrfase_N_sf"/>
</dbReference>
<feature type="binding site" evidence="9">
    <location>
        <position position="107"/>
    </location>
    <ligand>
        <name>substrate</name>
    </ligand>
</feature>
<dbReference type="InterPro" id="IPR018357">
    <property type="entry name" value="Hexapep_transf_CS"/>
</dbReference>
<gene>
    <name evidence="9" type="primary">dapD</name>
    <name evidence="11" type="ORF">BB934_17550</name>
</gene>
<dbReference type="GO" id="GO:0019877">
    <property type="term" value="P:diaminopimelate biosynthetic process"/>
    <property type="evidence" value="ECO:0007669"/>
    <property type="project" value="UniProtKB-UniRule"/>
</dbReference>
<comment type="catalytic activity">
    <reaction evidence="9">
        <text>(S)-2,3,4,5-tetrahydrodipicolinate + succinyl-CoA + H2O = (S)-2-succinylamino-6-oxoheptanedioate + CoA</text>
        <dbReference type="Rhea" id="RHEA:17325"/>
        <dbReference type="ChEBI" id="CHEBI:15377"/>
        <dbReference type="ChEBI" id="CHEBI:15685"/>
        <dbReference type="ChEBI" id="CHEBI:16845"/>
        <dbReference type="ChEBI" id="CHEBI:57287"/>
        <dbReference type="ChEBI" id="CHEBI:57292"/>
        <dbReference type="EC" id="2.3.1.117"/>
    </reaction>
</comment>
<dbReference type="InterPro" id="IPR001451">
    <property type="entry name" value="Hexapep"/>
</dbReference>
<dbReference type="UniPathway" id="UPA00034">
    <property type="reaction ID" value="UER00019"/>
</dbReference>
<dbReference type="SUPFAM" id="SSF51161">
    <property type="entry name" value="Trimeric LpxA-like enzymes"/>
    <property type="match status" value="1"/>
</dbReference>
<evidence type="ECO:0000256" key="4">
    <source>
        <dbReference type="ARBA" id="ARBA00022679"/>
    </source>
</evidence>
<evidence type="ECO:0000256" key="9">
    <source>
        <dbReference type="HAMAP-Rule" id="MF_00811"/>
    </source>
</evidence>
<dbReference type="CDD" id="cd03350">
    <property type="entry name" value="LbH_THP_succinylT"/>
    <property type="match status" value="1"/>
</dbReference>
<keyword evidence="2 9" id="KW-0963">Cytoplasm</keyword>
<dbReference type="GO" id="GO:0008666">
    <property type="term" value="F:2,3,4,5-tetrahydropyridine-2,6-dicarboxylate N-succinyltransferase activity"/>
    <property type="evidence" value="ECO:0007669"/>
    <property type="project" value="UniProtKB-UniRule"/>
</dbReference>
<dbReference type="Gene3D" id="2.160.10.10">
    <property type="entry name" value="Hexapeptide repeat proteins"/>
    <property type="match status" value="1"/>
</dbReference>
<dbReference type="Gene3D" id="1.10.166.10">
    <property type="entry name" value="Tetrahydrodipicolinate-N-succinyltransferase, N-terminal domain"/>
    <property type="match status" value="1"/>
</dbReference>
<feature type="binding site" evidence="9">
    <location>
        <position position="144"/>
    </location>
    <ligand>
        <name>substrate</name>
    </ligand>
</feature>
<keyword evidence="6 9" id="KW-0220">Diaminopimelate biosynthesis</keyword>
<name>A0A1B2EIY6_9HYPH</name>
<comment type="similarity">
    <text evidence="1 9">Belongs to the transferase hexapeptide repeat family.</text>
</comment>
<keyword evidence="5 9" id="KW-0677">Repeat</keyword>
<organism evidence="11">
    <name type="scientific">Microvirga ossetica</name>
    <dbReference type="NCBI Taxonomy" id="1882682"/>
    <lineage>
        <taxon>Bacteria</taxon>
        <taxon>Pseudomonadati</taxon>
        <taxon>Pseudomonadota</taxon>
        <taxon>Alphaproteobacteria</taxon>
        <taxon>Hyphomicrobiales</taxon>
        <taxon>Methylobacteriaceae</taxon>
        <taxon>Microvirga</taxon>
    </lineage>
</organism>
<dbReference type="PANTHER" id="PTHR19136:SF52">
    <property type="entry name" value="2,3,4,5-TETRAHYDROPYRIDINE-2,6-DICARBOXYLATE N-SUCCINYLTRANSFERASE"/>
    <property type="match status" value="1"/>
</dbReference>
<dbReference type="HAMAP" id="MF_00811">
    <property type="entry name" value="DapD"/>
    <property type="match status" value="1"/>
</dbReference>
<evidence type="ECO:0000256" key="2">
    <source>
        <dbReference type="ARBA" id="ARBA00022490"/>
    </source>
</evidence>
<evidence type="ECO:0000256" key="3">
    <source>
        <dbReference type="ARBA" id="ARBA00022605"/>
    </source>
</evidence>
<evidence type="ECO:0000256" key="1">
    <source>
        <dbReference type="ARBA" id="ARBA00007274"/>
    </source>
</evidence>
<evidence type="ECO:0000256" key="6">
    <source>
        <dbReference type="ARBA" id="ARBA00022915"/>
    </source>
</evidence>
<dbReference type="Pfam" id="PF14602">
    <property type="entry name" value="Hexapep_2"/>
    <property type="match status" value="1"/>
</dbReference>
<feature type="domain" description="Tetrahydrodipicolinate-N-succinyltransferase chain A" evidence="10">
    <location>
        <begin position="6"/>
        <end position="70"/>
    </location>
</feature>
<sequence length="280" mass="29812">MSNADLSRTIDAAWEDRANVTPSTTGAVREAVEEAMNLLDSGKARAAEKVGGEWQVHEWLKKAVLLSFRLNDMSIIKGGPGEATWWDKVPSKFDGWGENRFREAGFRAVPNCIVRRSAYIAPGVILMPSFVNLGAYVDEGTMVDTWATVGSCAQIGKNVHLSGGVGIGGVLEPLQASPTIIEDNCFIGARSEVVEGVIVGEGSVLSMGVFISASTKIIDRNTGEVFVGRVPPYSVVVPGSLPGKPLPDGTPGPSLYCAVIVKRVDAQTRAKTGINELLRD</sequence>
<accession>A0A1B2EIY6</accession>
<comment type="subunit">
    <text evidence="9">Homotrimer.</text>
</comment>
<dbReference type="InterPro" id="IPR023180">
    <property type="entry name" value="THP_succinylTrfase_dom1"/>
</dbReference>
<comment type="subcellular location">
    <subcellularLocation>
        <location evidence="9">Cytoplasm</location>
    </subcellularLocation>
</comment>
<dbReference type="KEGG" id="moc:BB934_17550"/>
<dbReference type="GO" id="GO:0009089">
    <property type="term" value="P:lysine biosynthetic process via diaminopimelate"/>
    <property type="evidence" value="ECO:0007669"/>
    <property type="project" value="UniProtKB-UniRule"/>
</dbReference>
<protein>
    <recommendedName>
        <fullName evidence="9">2,3,4,5-tetrahydropyridine-2,6-dicarboxylate N-succinyltransferase</fullName>
        <ecNumber evidence="9">2.3.1.117</ecNumber>
    </recommendedName>
    <alternativeName>
        <fullName evidence="9">Tetrahydrodipicolinate N-succinyltransferase</fullName>
        <shortName evidence="9">THDP succinyltransferase</shortName>
        <shortName evidence="9">THP succinyltransferase</shortName>
        <shortName evidence="9">Tetrahydropicolinate succinylase</shortName>
    </alternativeName>
</protein>
<dbReference type="GO" id="GO:0016779">
    <property type="term" value="F:nucleotidyltransferase activity"/>
    <property type="evidence" value="ECO:0007669"/>
    <property type="project" value="TreeGrafter"/>
</dbReference>
<dbReference type="NCBIfam" id="TIGR00965">
    <property type="entry name" value="dapD"/>
    <property type="match status" value="1"/>
</dbReference>
<reference evidence="11" key="1">
    <citation type="submission" date="2016-07" db="EMBL/GenBank/DDBJ databases">
        <title>Microvirga ossetica sp. nov. a new species of rhizobia isolated from root nodules of the legume species Vicia alpestris Steven originated from North Ossetia region in the Caucasus.</title>
        <authorList>
            <person name="Safronova V.I."/>
            <person name="Kuznetsova I.G."/>
            <person name="Sazanova A.L."/>
            <person name="Belimov A."/>
            <person name="Andronov E."/>
            <person name="Osledkin Y.S."/>
            <person name="Onishchuk O.P."/>
            <person name="Kurchak O.N."/>
            <person name="Shaposhnikov A.I."/>
            <person name="Willems A."/>
            <person name="Tikhonovich I.A."/>
        </authorList>
    </citation>
    <scope>NUCLEOTIDE SEQUENCE [LARGE SCALE GENOMIC DNA]</scope>
    <source>
        <strain evidence="11">V5/3M</strain>
    </source>
</reference>
<evidence type="ECO:0000256" key="7">
    <source>
        <dbReference type="ARBA" id="ARBA00023154"/>
    </source>
</evidence>
<keyword evidence="3 9" id="KW-0028">Amino-acid biosynthesis</keyword>
<dbReference type="PROSITE" id="PS00101">
    <property type="entry name" value="HEXAPEP_TRANSFERASES"/>
    <property type="match status" value="1"/>
</dbReference>
<keyword evidence="4 9" id="KW-0808">Transferase</keyword>
<evidence type="ECO:0000256" key="8">
    <source>
        <dbReference type="ARBA" id="ARBA00023315"/>
    </source>
</evidence>
<dbReference type="Pfam" id="PF14805">
    <property type="entry name" value="THDPS_N_2"/>
    <property type="match status" value="1"/>
</dbReference>